<keyword evidence="3" id="KW-1185">Reference proteome</keyword>
<reference evidence="3" key="1">
    <citation type="submission" date="2016-10" db="EMBL/GenBank/DDBJ databases">
        <authorList>
            <person name="Varghese N."/>
            <person name="Submissions S."/>
        </authorList>
    </citation>
    <scope>NUCLEOTIDE SEQUENCE [LARGE SCALE GENOMIC DNA]</scope>
    <source>
        <strain evidence="3">CGMCC 1.1761</strain>
    </source>
</reference>
<gene>
    <name evidence="2" type="ORF">SAMN05660859_3864</name>
</gene>
<evidence type="ECO:0000313" key="3">
    <source>
        <dbReference type="Proteomes" id="UP000198889"/>
    </source>
</evidence>
<dbReference type="GO" id="GO:0032259">
    <property type="term" value="P:methylation"/>
    <property type="evidence" value="ECO:0007669"/>
    <property type="project" value="UniProtKB-KW"/>
</dbReference>
<dbReference type="SUPFAM" id="SSF53335">
    <property type="entry name" value="S-adenosyl-L-methionine-dependent methyltransferases"/>
    <property type="match status" value="1"/>
</dbReference>
<sequence>MCRAGDASLLGSLAKNLLPPFIRKELSKRRWQWRSYLESRRNRNRRAADVFSQIYRENTWGDGETRFFSGAGSRGPFVKLYCDRINEFIKEKNIKSVLDIGCGDFYVGRNLICEDYTGMDVVPDLVSYNNATFGGPGCRFICADAAGDGDLPTADLVLVRQVFQHLSNRQVETILGKLAPFRHVIVTEQQPAASDFAMVNRDHVHGNGTRLLHGSGVYLELPPFSRSVELLLDCAGDDRSGDVHGRGPIRSFLVRA</sequence>
<proteinExistence type="predicted"/>
<evidence type="ECO:0000313" key="2">
    <source>
        <dbReference type="EMBL" id="SCW92520.1"/>
    </source>
</evidence>
<dbReference type="InterPro" id="IPR041698">
    <property type="entry name" value="Methyltransf_25"/>
</dbReference>
<feature type="domain" description="Methyltransferase" evidence="1">
    <location>
        <begin position="97"/>
        <end position="178"/>
    </location>
</feature>
<dbReference type="InterPro" id="IPR029063">
    <property type="entry name" value="SAM-dependent_MTases_sf"/>
</dbReference>
<dbReference type="AlphaFoldDB" id="A0A1G4UFX3"/>
<protein>
    <submittedName>
        <fullName evidence="2">Methyltransferase domain-containing protein</fullName>
    </submittedName>
</protein>
<dbReference type="Pfam" id="PF13649">
    <property type="entry name" value="Methyltransf_25"/>
    <property type="match status" value="1"/>
</dbReference>
<accession>A0A1G4UFX3</accession>
<name>A0A1G4UFX3_9HYPH</name>
<keyword evidence="2" id="KW-0489">Methyltransferase</keyword>
<dbReference type="Gene3D" id="3.40.50.150">
    <property type="entry name" value="Vaccinia Virus protein VP39"/>
    <property type="match status" value="1"/>
</dbReference>
<dbReference type="GO" id="GO:0008168">
    <property type="term" value="F:methyltransferase activity"/>
    <property type="evidence" value="ECO:0007669"/>
    <property type="project" value="UniProtKB-KW"/>
</dbReference>
<dbReference type="Proteomes" id="UP000198889">
    <property type="component" value="Unassembled WGS sequence"/>
</dbReference>
<evidence type="ECO:0000259" key="1">
    <source>
        <dbReference type="Pfam" id="PF13649"/>
    </source>
</evidence>
<dbReference type="EMBL" id="FMTP01000007">
    <property type="protein sequence ID" value="SCW92520.1"/>
    <property type="molecule type" value="Genomic_DNA"/>
</dbReference>
<dbReference type="CDD" id="cd02440">
    <property type="entry name" value="AdoMet_MTases"/>
    <property type="match status" value="1"/>
</dbReference>
<dbReference type="STRING" id="177413.SAMN05660859_3864"/>
<organism evidence="2 3">
    <name type="scientific">Ancylobacter rudongensis</name>
    <dbReference type="NCBI Taxonomy" id="177413"/>
    <lineage>
        <taxon>Bacteria</taxon>
        <taxon>Pseudomonadati</taxon>
        <taxon>Pseudomonadota</taxon>
        <taxon>Alphaproteobacteria</taxon>
        <taxon>Hyphomicrobiales</taxon>
        <taxon>Xanthobacteraceae</taxon>
        <taxon>Ancylobacter</taxon>
    </lineage>
</organism>
<keyword evidence="2" id="KW-0808">Transferase</keyword>